<dbReference type="RefSeq" id="XP_002681528.1">
    <property type="nucleotide sequence ID" value="XM_002681482.1"/>
</dbReference>
<dbReference type="GO" id="GO:0016020">
    <property type="term" value="C:membrane"/>
    <property type="evidence" value="ECO:0007669"/>
    <property type="project" value="TreeGrafter"/>
</dbReference>
<evidence type="ECO:0000256" key="2">
    <source>
        <dbReference type="SAM" id="Phobius"/>
    </source>
</evidence>
<sequence length="488" mass="54518">MDLWYMEEEIERVDDIIMSWKNDLGDSFDSEYMRRELLIDSLRKIDNNNSDCSTTYEQYDECEESDEDNSSDVYSVYSYEDDDEETPLSCVSISSSIFDECFPECSEEQEEESEQDESTFTVESIKQESITDKINNYHGLLSEFETIDIISEPGVNYQPPEYQLYPPNPPQYMYPQPNAQYFPVITSNPQFVQQPITPQPLQLTNNFKPIQSTTSNSSYEKGGQQTNFQTNVILPQTPTFESTNFDNPNCGFAVIEQSANEWLVQRLEIIKMLDNLIQSLEKKQQSTAKTKVKGTKTNIVGASLILGGIVAAPFTFGVSLIASGAGIGCVGVGTTATVAASIAEWKHAKKSAKSIQELLQRDTQAVNAMIRKIYEQRLTDPYIDSRVMKIGNRNVNVLQFVESLTGHKHQDLDKSDGLTNGHTGIMSLTGLMIKSAIPIVAIPVDLVLLMDESKKANGKVPSKLTAKLTPILHSIKVQTNKAIGCNLN</sequence>
<keyword evidence="2" id="KW-0812">Transmembrane</keyword>
<dbReference type="VEuPathDB" id="AmoebaDB:NAEGRDRAFT_57014"/>
<dbReference type="GeneID" id="8852503"/>
<organism evidence="4">
    <name type="scientific">Naegleria gruberi</name>
    <name type="common">Amoeba</name>
    <dbReference type="NCBI Taxonomy" id="5762"/>
    <lineage>
        <taxon>Eukaryota</taxon>
        <taxon>Discoba</taxon>
        <taxon>Heterolobosea</taxon>
        <taxon>Tetramitia</taxon>
        <taxon>Eutetramitia</taxon>
        <taxon>Vahlkampfiidae</taxon>
        <taxon>Naegleria</taxon>
    </lineage>
</organism>
<evidence type="ECO:0000256" key="1">
    <source>
        <dbReference type="ARBA" id="ARBA00010090"/>
    </source>
</evidence>
<comment type="similarity">
    <text evidence="1">Belongs to the apolipoprotein L family.</text>
</comment>
<dbReference type="Pfam" id="PF05461">
    <property type="entry name" value="ApoL"/>
    <property type="match status" value="1"/>
</dbReference>
<gene>
    <name evidence="3" type="ORF">NAEGRDRAFT_57014</name>
</gene>
<proteinExistence type="inferred from homology"/>
<reference evidence="3 4" key="1">
    <citation type="journal article" date="2010" name="Cell">
        <title>The genome of Naegleria gruberi illuminates early eukaryotic versatility.</title>
        <authorList>
            <person name="Fritz-Laylin L.K."/>
            <person name="Prochnik S.E."/>
            <person name="Ginger M.L."/>
            <person name="Dacks J.B."/>
            <person name="Carpenter M.L."/>
            <person name="Field M.C."/>
            <person name="Kuo A."/>
            <person name="Paredez A."/>
            <person name="Chapman J."/>
            <person name="Pham J."/>
            <person name="Shu S."/>
            <person name="Neupane R."/>
            <person name="Cipriano M."/>
            <person name="Mancuso J."/>
            <person name="Tu H."/>
            <person name="Salamov A."/>
            <person name="Lindquist E."/>
            <person name="Shapiro H."/>
            <person name="Lucas S."/>
            <person name="Grigoriev I.V."/>
            <person name="Cande W.Z."/>
            <person name="Fulton C."/>
            <person name="Rokhsar D.S."/>
            <person name="Dawson S.C."/>
        </authorList>
    </citation>
    <scope>NUCLEOTIDE SEQUENCE [LARGE SCALE GENOMIC DNA]</scope>
    <source>
        <strain evidence="3 4">NEG-M</strain>
    </source>
</reference>
<accession>D2V3J8</accession>
<keyword evidence="2" id="KW-0472">Membrane</keyword>
<dbReference type="OMA" id="QYDECEE"/>
<dbReference type="GO" id="GO:0006869">
    <property type="term" value="P:lipid transport"/>
    <property type="evidence" value="ECO:0007669"/>
    <property type="project" value="InterPro"/>
</dbReference>
<evidence type="ECO:0000313" key="3">
    <source>
        <dbReference type="EMBL" id="EFC48784.1"/>
    </source>
</evidence>
<name>D2V3J8_NAEGR</name>
<dbReference type="GO" id="GO:0042157">
    <property type="term" value="P:lipoprotein metabolic process"/>
    <property type="evidence" value="ECO:0007669"/>
    <property type="project" value="InterPro"/>
</dbReference>
<keyword evidence="4" id="KW-1185">Reference proteome</keyword>
<dbReference type="GO" id="GO:0008289">
    <property type="term" value="F:lipid binding"/>
    <property type="evidence" value="ECO:0007669"/>
    <property type="project" value="InterPro"/>
</dbReference>
<evidence type="ECO:0000313" key="4">
    <source>
        <dbReference type="Proteomes" id="UP000006671"/>
    </source>
</evidence>
<feature type="transmembrane region" description="Helical" evidence="2">
    <location>
        <begin position="299"/>
        <end position="318"/>
    </location>
</feature>
<dbReference type="AlphaFoldDB" id="D2V3J8"/>
<feature type="transmembrane region" description="Helical" evidence="2">
    <location>
        <begin position="324"/>
        <end position="343"/>
    </location>
</feature>
<dbReference type="GO" id="GO:0005576">
    <property type="term" value="C:extracellular region"/>
    <property type="evidence" value="ECO:0007669"/>
    <property type="project" value="InterPro"/>
</dbReference>
<dbReference type="PANTHER" id="PTHR14096:SF28">
    <property type="entry name" value="APOLIPOPROTEIN L, 1-RELATED"/>
    <property type="match status" value="1"/>
</dbReference>
<dbReference type="InParanoid" id="D2V3J8"/>
<dbReference type="InterPro" id="IPR008405">
    <property type="entry name" value="ApoL"/>
</dbReference>
<dbReference type="Proteomes" id="UP000006671">
    <property type="component" value="Unassembled WGS sequence"/>
</dbReference>
<dbReference type="PANTHER" id="PTHR14096">
    <property type="entry name" value="APOLIPOPROTEIN L"/>
    <property type="match status" value="1"/>
</dbReference>
<keyword evidence="2" id="KW-1133">Transmembrane helix</keyword>
<protein>
    <submittedName>
        <fullName evidence="3">Predicted protein</fullName>
    </submittedName>
</protein>
<dbReference type="EMBL" id="GG738850">
    <property type="protein sequence ID" value="EFC48784.1"/>
    <property type="molecule type" value="Genomic_DNA"/>
</dbReference>
<dbReference type="KEGG" id="ngr:NAEGRDRAFT_57014"/>